<evidence type="ECO:0000259" key="3">
    <source>
        <dbReference type="PROSITE" id="PS50103"/>
    </source>
</evidence>
<feature type="region of interest" description="Disordered" evidence="2">
    <location>
        <begin position="1850"/>
        <end position="1917"/>
    </location>
</feature>
<accession>A0A914BE50</accession>
<dbReference type="PROSITE" id="PS50157">
    <property type="entry name" value="ZINC_FINGER_C2H2_2"/>
    <property type="match status" value="1"/>
</dbReference>
<feature type="region of interest" description="Disordered" evidence="2">
    <location>
        <begin position="2898"/>
        <end position="2918"/>
    </location>
</feature>
<feature type="region of interest" description="Disordered" evidence="2">
    <location>
        <begin position="1"/>
        <end position="153"/>
    </location>
</feature>
<dbReference type="InterPro" id="IPR041679">
    <property type="entry name" value="DNA2/NAM7-like_C"/>
</dbReference>
<feature type="region of interest" description="Disordered" evidence="2">
    <location>
        <begin position="1523"/>
        <end position="1565"/>
    </location>
</feature>
<dbReference type="GO" id="GO:0004540">
    <property type="term" value="F:RNA nuclease activity"/>
    <property type="evidence" value="ECO:0007669"/>
    <property type="project" value="InterPro"/>
</dbReference>
<feature type="region of interest" description="Disordered" evidence="2">
    <location>
        <begin position="297"/>
        <end position="330"/>
    </location>
</feature>
<feature type="compositionally biased region" description="Polar residues" evidence="2">
    <location>
        <begin position="1875"/>
        <end position="1889"/>
    </location>
</feature>
<dbReference type="InterPro" id="IPR003593">
    <property type="entry name" value="AAA+_ATPase"/>
</dbReference>
<dbReference type="Pfam" id="PF13087">
    <property type="entry name" value="AAA_12"/>
    <property type="match status" value="2"/>
</dbReference>
<dbReference type="Pfam" id="PF00773">
    <property type="entry name" value="RNB"/>
    <property type="match status" value="1"/>
</dbReference>
<dbReference type="InterPro" id="IPR047187">
    <property type="entry name" value="SF1_C_Upf1"/>
</dbReference>
<dbReference type="SUPFAM" id="SSF52540">
    <property type="entry name" value="P-loop containing nucleoside triphosphate hydrolases"/>
    <property type="match status" value="2"/>
</dbReference>
<name>A0A914BE50_PATMI</name>
<dbReference type="PANTHER" id="PTHR14928:SF14">
    <property type="entry name" value="ACETAZOLAMIDE CONFERRING RESISTANCE PROTEIN ZAM"/>
    <property type="match status" value="1"/>
</dbReference>
<feature type="domain" description="C3H1-type" evidence="3">
    <location>
        <begin position="413"/>
        <end position="440"/>
    </location>
</feature>
<dbReference type="FunFam" id="3.40.50.300:FF:001313">
    <property type="entry name" value="Helicase with zinc finger domain 2"/>
    <property type="match status" value="1"/>
</dbReference>
<dbReference type="Pfam" id="PF25049">
    <property type="entry name" value="OB_HELZ2"/>
    <property type="match status" value="1"/>
</dbReference>
<dbReference type="CDD" id="cd18808">
    <property type="entry name" value="SF1_C_Upf1"/>
    <property type="match status" value="2"/>
</dbReference>
<dbReference type="OrthoDB" id="2285229at2759"/>
<feature type="zinc finger region" description="C3H1-type" evidence="1">
    <location>
        <begin position="413"/>
        <end position="440"/>
    </location>
</feature>
<keyword evidence="6" id="KW-1185">Reference proteome</keyword>
<feature type="compositionally biased region" description="Polar residues" evidence="2">
    <location>
        <begin position="1"/>
        <end position="47"/>
    </location>
</feature>
<feature type="compositionally biased region" description="Polar residues" evidence="2">
    <location>
        <begin position="1850"/>
        <end position="1864"/>
    </location>
</feature>
<evidence type="ECO:0000313" key="5">
    <source>
        <dbReference type="EnsemblMetazoa" id="XP_038074344.1"/>
    </source>
</evidence>
<dbReference type="InterPro" id="IPR041677">
    <property type="entry name" value="DNA2/NAM7_AAA_11"/>
</dbReference>
<dbReference type="PROSITE" id="PS50103">
    <property type="entry name" value="ZF_C3H1"/>
    <property type="match status" value="1"/>
</dbReference>
<dbReference type="SUPFAM" id="SSF50249">
    <property type="entry name" value="Nucleic acid-binding proteins"/>
    <property type="match status" value="2"/>
</dbReference>
<feature type="domain" description="C2H2-type" evidence="4">
    <location>
        <begin position="557"/>
        <end position="586"/>
    </location>
</feature>
<protein>
    <recommendedName>
        <fullName evidence="7">Helicase with zinc finger domain 2</fullName>
    </recommendedName>
</protein>
<feature type="region of interest" description="Disordered" evidence="2">
    <location>
        <begin position="1579"/>
        <end position="1603"/>
    </location>
</feature>
<keyword evidence="1" id="KW-0862">Zinc</keyword>
<organism evidence="5 6">
    <name type="scientific">Patiria miniata</name>
    <name type="common">Bat star</name>
    <name type="synonym">Asterina miniata</name>
    <dbReference type="NCBI Taxonomy" id="46514"/>
    <lineage>
        <taxon>Eukaryota</taxon>
        <taxon>Metazoa</taxon>
        <taxon>Echinodermata</taxon>
        <taxon>Eleutherozoa</taxon>
        <taxon>Asterozoa</taxon>
        <taxon>Asteroidea</taxon>
        <taxon>Valvatacea</taxon>
        <taxon>Valvatida</taxon>
        <taxon>Asterinidae</taxon>
        <taxon>Patiria</taxon>
    </lineage>
</organism>
<dbReference type="InterPro" id="IPR013087">
    <property type="entry name" value="Znf_C2H2_type"/>
</dbReference>
<feature type="compositionally biased region" description="Polar residues" evidence="2">
    <location>
        <begin position="101"/>
        <end position="153"/>
    </location>
</feature>
<dbReference type="RefSeq" id="XP_038074343.1">
    <property type="nucleotide sequence ID" value="XM_038218415.1"/>
</dbReference>
<dbReference type="InterPro" id="IPR056787">
    <property type="entry name" value="OB_HELZ2"/>
</dbReference>
<dbReference type="InterPro" id="IPR027417">
    <property type="entry name" value="P-loop_NTPase"/>
</dbReference>
<evidence type="ECO:0000259" key="4">
    <source>
        <dbReference type="PROSITE" id="PS50157"/>
    </source>
</evidence>
<dbReference type="PANTHER" id="PTHR14928">
    <property type="entry name" value="MICRO-RNA BINDING ZINC FINGER CCCH DOMAIN-CONTAINING PROTEIN 7"/>
    <property type="match status" value="1"/>
</dbReference>
<dbReference type="RefSeq" id="XP_038074344.1">
    <property type="nucleotide sequence ID" value="XM_038218416.1"/>
</dbReference>
<keyword evidence="1" id="KW-0863">Zinc-finger</keyword>
<dbReference type="GO" id="GO:0035196">
    <property type="term" value="P:miRNA processing"/>
    <property type="evidence" value="ECO:0007669"/>
    <property type="project" value="TreeGrafter"/>
</dbReference>
<dbReference type="Gene3D" id="3.40.50.300">
    <property type="entry name" value="P-loop containing nucleotide triphosphate hydrolases"/>
    <property type="match status" value="4"/>
</dbReference>
<dbReference type="EnsemblMetazoa" id="XM_038218415.1">
    <property type="protein sequence ID" value="XP_038074343.1"/>
    <property type="gene ID" value="LOC119742480"/>
</dbReference>
<dbReference type="PROSITE" id="PS00028">
    <property type="entry name" value="ZINC_FINGER_C2H2_1"/>
    <property type="match status" value="1"/>
</dbReference>
<evidence type="ECO:0008006" key="7">
    <source>
        <dbReference type="Google" id="ProtNLM"/>
    </source>
</evidence>
<dbReference type="SMART" id="SM00955">
    <property type="entry name" value="RNB"/>
    <property type="match status" value="1"/>
</dbReference>
<evidence type="ECO:0000256" key="2">
    <source>
        <dbReference type="SAM" id="MobiDB-lite"/>
    </source>
</evidence>
<dbReference type="Pfam" id="PF13086">
    <property type="entry name" value="AAA_11"/>
    <property type="match status" value="3"/>
</dbReference>
<sequence length="3567" mass="403276">MPSKMGSNQTTEGGPSGSAASNEVPTSAPTEDGTVTINDRSSRQTDSPPGMANRNDEADAPSTEVDETDSTVNQPLRSNDIHPAVPTSNQFSALSEDVSSEEPSSTQNAPRPLQSQPCQPRAQRNSPASQRVGSRSRTFSNRGNGETATSSVTPPYLSYESRHFLETFNLRLACWNCYRHQPRGRHSCQGDLLLCYLQRNKVWGVIRQRTNPYYQGFYKMCKSIETTNHCLKRELCSYCHSEEEQNIWNAERGGRFARREICRYLRHSQNLPHNLPRQLPQPSTNEGFQIVRNKKRKCSESASVDSQDAPQSNDSQTRNKKQTVSQFAERKRSAIITDKDRKAYRDLMSKVGGRFLNLCEKCFDSSPPVMSERSAEGKHCNGEEKHPWSEVMVHALITKGEQQYLKIRTGSHRGARLCRHIVKRFGCWLGDSCSYAHNEVEIDVWKCPVRQDVIVKLGAPAFAHRIQYAEEDQAHESSRQVVLYSERTKVWRIAQGRHPSLKRQTLPVLCRKRDRCDNDSCTHPHFPEEVELWTYMGKHNLGTLEEVMSITSKIQPYCCSYCSQHFEQMVELKQHLQTVGHRARVDSDREKDWKHRKPPWNVEDGNYRLCEVVEGGTCLFSSTTPENNSCTKAHSREELDEWKERHQYRMAKIKTARDRKLHSYMGDLLAMHEAGMDVFEDRLPDVDVDCSEELNKHLEIDSTPGSRVHTFRWEFSIKSKYEKPLKEVGLLFPDPHVSFYLSKNAMDHDKLQVCPGSLLADDGSSGRYRVQVVFTTQMLGTFSQSVVFNFGGEPVLYRRLQVDVGAGDLQIPDVPDRVVLEPWNSSNSHIVKFTDAAGTATISQAEQELMDRLLKQYPPPTLQNRRHDSSISETLTRDNYRQVMHRVLYIEEKECNKKIYRFATSSILKVSSNLHLPDGMHCALEGHMFASIDLQQALMDDSTTSQIISKSVQNILLKFGSSNKVYEAAILPNQTFGRGSQTTVHVKLSRQCVRDQGLLTDGSEKDVTVQLQLDRTQFCFMHFAVDQLQNMDMVLPDPNKPQRLPDHCRPWTNEGANPKQEEIVDFISNSGGPEAPPMPGVGPVLVCGPFGTGKTFTLATAVKETLDKRPQCKVLICTHSNSAADWYITSYLHSFVQATGGKMIRVYATYRNIGSIEKDVRPYLLKDEAGNIRLPVEEDVRTSQIVVTTLTTAVHLVKEDLRGCFSHILIDEAGQVLEAEALMPLTMATKDTCVVLAGDHIQMCPKIFSEKIRDAGFNKSLLERLCLAKACSIFLTANYRTCQLILDFIAKTYYNQTFRAQVVQPLHAKFHPLMFSLVKGTDQPAGKSYVNTHEVLEVVRRVKELKQDWPREWESFTDANSIGVITPCIMQARVSRDSLRKEGLGHVTVETVDNVQGKQFRVVIITTVRTRKTLKKPSSGAGVSVEKEEFFSSFFSDPKVLNTAFTRTKSLLLVVGDAAALCSLGSCSTKWMKYLKVCEDNNSLFPLGSNLAGIRAEVREARQTLNPNAVPFLPANHRKINQTSAKNQDQQQVMDSALEGTSAPPQQVPDDLESNSDVDSLCTDDDDSEIEDYMLAELQREVEEDEEKRREVAAQTERANDGVAEPESIAKIHMPRAQDGAAEPESIAKIHLPRAQDVAAEPESIAKIHMPRAQDVSAEPESIAKVHMPRAQDVAAEPESIAKVPMPRKQGVGAEPESIAKVHMPRAQGVAAEPESIAKVHLPMAQDGEADQESIAKVHMPRAQDGVAGPESIAKVHMPREQDGTAEPESIAKVHMPWAQDGVAGPESIAKIHTHGAQDGEAAAESVAKVHMPRAQDGTAEPESIAKVHMPRAQDGVAGQMSVAKVNTHTTQESKYLPTTENPNPHQPKGHWSGPKTSSFKMVVQQTASGEEPTNKEMLSDINMRPGGKSSRRSKSKFRMKHADHLVDLFFVDTRDHSHLEGASDFDDDVADETEQEEYFKMMDKEMQREGLRHVESEPDKYKICSFRFESTITFAIPKGENSSHEICISGRKNRGQALNLDEVVVEILENDDRYDHDASAEKKTYGKVICILKRTTNPKRKKIVCTLDKYTDNLMVPKDRTFPKMYVISGKGVKRVHKEHGVSADYVPISIFKKRRQNNGFGFERMVKVPRKERQSKLFCVKFLKWDEKNRYPVGYVTEELPVGDNQEDGLLILKHTHGIRDDYPPSIIRDLVSKCPKGWQIPKEELKSRKDYRSKSVFTVDHPETQDLDDALSIEEKDGGYEVGIHIADVSHFVQKDSTLDQEARDRAVSFYPSFSEPVGMLPPHLSTNLCSLLPDKDRLAISVIVTMHKDASITDVKYELSVIKSKKRLSLEEAEQMIMAQGYGREGSIEQQVWQLSQLAQKRRQVRMSDSCHAYSHSKEGELCHPLASSMVEEMMLIANEEVSKFLLGQYPKLTPLRSQLPPDNEKVEAWLDSHREDIPNSFCLQCHPTLDGEGRDTRSHQDVFILKNTGEKLMRIMNSPEEPSGKMSKITDIMCSDENHPQLAVALTDLHHIQEKATYSNSSEYKDTQKMKHHSLKKPSYTHFTSPIRRYFDVVVQRLLKAASQNTGDEPYSAEELSLICHHCTNQGIRAKRFEKESASFHFALKLKQTPELLQAYVGAIGESGLQLMYPYRSFVPRATQNVPLQHLNPVKKPELEDSMKVNLTWKLRIYDVSRPPIPHIRGQSILCTEQFVMKISATDRQMLLQRIKINDLDSIRHIFARVYESHKQLEEDRRVRQLVGETSQPVTEISQTLDSDGSPSPFAEFSRGFQQSDVLQVQLHASLVKGVIEPSVQLVSLTPTFGLCTEHRMKPVESFDVVATKRAVRCNSIQKYKEIWLPIVEVMSVHNAVHSNESLFIRGVKIYWDNGQSPGTWCGRINLPSSFCEEWHIRFSPPNTSDDKDELDESDEEEVSKDPDMNLDYLCIRYTDLPISDETKRAVRELECKSRGMQSQKSTGIPERMPFTVHATVTDLRRYKGNREVHFAVKKLSSPFPRILLESAERFACTVEVIPKQEQDRRLENAVRDLDTATPLTQNICLLKKQPIDMGTVGDDLRSSMAMDTPFGQLNKSQHIAVSRALQQQFTAIQGPPGTGKTIVGATLASLFAEINMQSPPSGKTPQVLYCGPSNESVNVVGGYLKILNSKVARVYSETIERLAYPIPGDPATISQNRTSQENKVDHRLDDIALHHLIRKKSNGHSERIREFDRVFSDSNHKASAEEIRNYRQEIAKAEKEELRKYHVILCTCNAAGSRRIKDNVKAVQCIIDEAGMCSKPETLIPLTATNPEKIVLIGDHKQLRPIITASLAEELGMKISMLEEYEKHAIMLTTQYRMHETICKFPSDTFYKSKLETAEVVKRRRPEPKAVQRIWPAEGKDFRNVFCHVDGREETQSVKSADANENSRANPQEVKHVVQIVLNLITKCKIKPERILVLSQYRLQCTRIRDRIEELGRHDLKKVTVSTVITSQGGERDYVVFSTVRSLPRQEIEEKPTLGWKSRNLGFIMDDNQINVALTRARKGLIIVGNQRLLQVHDTFKKLLDHYRHKGAVLNAETFVRRFRQVHSS</sequence>
<keyword evidence="1" id="KW-0479">Metal-binding</keyword>
<dbReference type="EnsemblMetazoa" id="XM_038218416.1">
    <property type="protein sequence ID" value="XP_038074344.1"/>
    <property type="gene ID" value="LOC119742480"/>
</dbReference>
<dbReference type="Proteomes" id="UP000887568">
    <property type="component" value="Unplaced"/>
</dbReference>
<proteinExistence type="predicted"/>
<dbReference type="InterPro" id="IPR001900">
    <property type="entry name" value="RNase_II/R"/>
</dbReference>
<evidence type="ECO:0000313" key="6">
    <source>
        <dbReference type="Proteomes" id="UP000887568"/>
    </source>
</evidence>
<dbReference type="InterPro" id="IPR000571">
    <property type="entry name" value="Znf_CCCH"/>
</dbReference>
<dbReference type="GO" id="GO:0008270">
    <property type="term" value="F:zinc ion binding"/>
    <property type="evidence" value="ECO:0007669"/>
    <property type="project" value="UniProtKB-KW"/>
</dbReference>
<feature type="compositionally biased region" description="Polar residues" evidence="2">
    <location>
        <begin position="1523"/>
        <end position="1534"/>
    </location>
</feature>
<dbReference type="GO" id="GO:0035198">
    <property type="term" value="F:miRNA binding"/>
    <property type="evidence" value="ECO:0007669"/>
    <property type="project" value="InterPro"/>
</dbReference>
<evidence type="ECO:0000256" key="1">
    <source>
        <dbReference type="PROSITE-ProRule" id="PRU00723"/>
    </source>
</evidence>
<dbReference type="OMA" id="EEMEANH"/>
<dbReference type="InterPro" id="IPR012340">
    <property type="entry name" value="NA-bd_OB-fold"/>
</dbReference>
<dbReference type="GeneID" id="119742480"/>
<dbReference type="Gene3D" id="2.40.50.690">
    <property type="match status" value="1"/>
</dbReference>
<dbReference type="GO" id="GO:0004386">
    <property type="term" value="F:helicase activity"/>
    <property type="evidence" value="ECO:0007669"/>
    <property type="project" value="InterPro"/>
</dbReference>
<dbReference type="InterPro" id="IPR039691">
    <property type="entry name" value="ZC3H7A/B"/>
</dbReference>
<feature type="compositionally biased region" description="Polar residues" evidence="2">
    <location>
        <begin position="300"/>
        <end position="326"/>
    </location>
</feature>
<reference evidence="5" key="1">
    <citation type="submission" date="2022-11" db="UniProtKB">
        <authorList>
            <consortium name="EnsemblMetazoa"/>
        </authorList>
    </citation>
    <scope>IDENTIFICATION</scope>
</reference>
<dbReference type="SMART" id="SM00382">
    <property type="entry name" value="AAA"/>
    <property type="match status" value="2"/>
</dbReference>
<feature type="compositionally biased region" description="Acidic residues" evidence="2">
    <location>
        <begin position="2904"/>
        <end position="2916"/>
    </location>
</feature>
<feature type="compositionally biased region" description="Acidic residues" evidence="2">
    <location>
        <begin position="1550"/>
        <end position="1565"/>
    </location>
</feature>